<keyword evidence="1" id="KW-0001">2Fe-2S</keyword>
<organism evidence="8 9">
    <name type="scientific">Ignatzschineria larvae DSM 13226</name>
    <dbReference type="NCBI Taxonomy" id="1111732"/>
    <lineage>
        <taxon>Bacteria</taxon>
        <taxon>Pseudomonadati</taxon>
        <taxon>Pseudomonadota</taxon>
        <taxon>Gammaproteobacteria</taxon>
        <taxon>Cardiobacteriales</taxon>
        <taxon>Ignatzschineriaceae</taxon>
        <taxon>Ignatzschineria</taxon>
    </lineage>
</organism>
<dbReference type="RefSeq" id="WP_026878208.1">
    <property type="nucleotide sequence ID" value="NZ_AZOD01000002.1"/>
</dbReference>
<evidence type="ECO:0000256" key="6">
    <source>
        <dbReference type="ARBA" id="ARBA00038001"/>
    </source>
</evidence>
<dbReference type="EMBL" id="CP150637">
    <property type="protein sequence ID" value="WZW87432.1"/>
    <property type="molecule type" value="Genomic_DNA"/>
</dbReference>
<dbReference type="InterPro" id="IPR036922">
    <property type="entry name" value="Rieske_2Fe-2S_sf"/>
</dbReference>
<dbReference type="InterPro" id="IPR017941">
    <property type="entry name" value="Rieske_2Fe-2S"/>
</dbReference>
<keyword evidence="3" id="KW-0408">Iron</keyword>
<dbReference type="SUPFAM" id="SSF50022">
    <property type="entry name" value="ISP domain"/>
    <property type="match status" value="1"/>
</dbReference>
<evidence type="ECO:0000313" key="9">
    <source>
        <dbReference type="Proteomes" id="UP001449178"/>
    </source>
</evidence>
<evidence type="ECO:0000256" key="1">
    <source>
        <dbReference type="ARBA" id="ARBA00022714"/>
    </source>
</evidence>
<dbReference type="Proteomes" id="UP001449178">
    <property type="component" value="Chromosome"/>
</dbReference>
<dbReference type="Gene3D" id="2.102.10.10">
    <property type="entry name" value="Rieske [2Fe-2S] iron-sulphur domain"/>
    <property type="match status" value="1"/>
</dbReference>
<proteinExistence type="inferred from homology"/>
<comment type="similarity">
    <text evidence="6">Belongs to the bacterial ring-hydroxylating dioxygenase ferredoxin component family.</text>
</comment>
<keyword evidence="2" id="KW-0479">Metal-binding</keyword>
<feature type="domain" description="Rieske" evidence="7">
    <location>
        <begin position="4"/>
        <end position="99"/>
    </location>
</feature>
<evidence type="ECO:0000313" key="8">
    <source>
        <dbReference type="EMBL" id="WZW87432.1"/>
    </source>
</evidence>
<evidence type="ECO:0000256" key="2">
    <source>
        <dbReference type="ARBA" id="ARBA00022723"/>
    </source>
</evidence>
<dbReference type="PANTHER" id="PTHR21496:SF0">
    <property type="entry name" value="RIESKE DOMAIN-CONTAINING PROTEIN"/>
    <property type="match status" value="1"/>
</dbReference>
<dbReference type="Pfam" id="PF00355">
    <property type="entry name" value="Rieske"/>
    <property type="match status" value="1"/>
</dbReference>
<dbReference type="CDD" id="cd03528">
    <property type="entry name" value="Rieske_RO_ferredoxin"/>
    <property type="match status" value="1"/>
</dbReference>
<evidence type="ECO:0000256" key="5">
    <source>
        <dbReference type="ARBA" id="ARBA00034078"/>
    </source>
</evidence>
<reference evidence="8 9" key="1">
    <citation type="submission" date="2024-03" db="EMBL/GenBank/DDBJ databases">
        <title>Complete Genome Sequence and Annotation of Ignatzschineria larvae DSM 13226.</title>
        <authorList>
            <person name="Cantrell E."/>
            <person name="Burcham Z.M."/>
        </authorList>
    </citation>
    <scope>NUCLEOTIDE SEQUENCE [LARGE SCALE GENOMIC DNA]</scope>
    <source>
        <strain evidence="8 9">DSM 13226</strain>
    </source>
</reference>
<dbReference type="PANTHER" id="PTHR21496">
    <property type="entry name" value="FERREDOXIN-RELATED"/>
    <property type="match status" value="1"/>
</dbReference>
<evidence type="ECO:0000256" key="3">
    <source>
        <dbReference type="ARBA" id="ARBA00023004"/>
    </source>
</evidence>
<evidence type="ECO:0000259" key="7">
    <source>
        <dbReference type="PROSITE" id="PS51296"/>
    </source>
</evidence>
<accession>A0ABZ3BYK0</accession>
<dbReference type="PROSITE" id="PS51296">
    <property type="entry name" value="RIESKE"/>
    <property type="match status" value="1"/>
</dbReference>
<comment type="cofactor">
    <cofactor evidence="5">
        <name>[2Fe-2S] cluster</name>
        <dbReference type="ChEBI" id="CHEBI:190135"/>
    </cofactor>
</comment>
<gene>
    <name evidence="8" type="ORF">WMO13_08670</name>
</gene>
<keyword evidence="9" id="KW-1185">Reference proteome</keyword>
<evidence type="ECO:0000256" key="4">
    <source>
        <dbReference type="ARBA" id="ARBA00023014"/>
    </source>
</evidence>
<protein>
    <submittedName>
        <fullName evidence="8">Non-heme iron oxygenase ferredoxin subunit</fullName>
    </submittedName>
</protein>
<name>A0ABZ3BYK0_9GAMM</name>
<sequence>MAKILICSISDVAPGEMRKFETEVGDLLLFNRDGEFYVTDDQCTHATASLAEGDYFDDTVSCPKHWGEFNIITGEATAAPCRKPLRTYFVMVEDDQIYVDSEREAAGALKA</sequence>
<keyword evidence="4" id="KW-0411">Iron-sulfur</keyword>